<proteinExistence type="predicted"/>
<organism evidence="2">
    <name type="scientific">viral metagenome</name>
    <dbReference type="NCBI Taxonomy" id="1070528"/>
    <lineage>
        <taxon>unclassified sequences</taxon>
        <taxon>metagenomes</taxon>
        <taxon>organismal metagenomes</taxon>
    </lineage>
</organism>
<name>A0A6C0ARE3_9ZZZZ</name>
<dbReference type="AlphaFoldDB" id="A0A6C0ARE3"/>
<dbReference type="EMBL" id="MN740762">
    <property type="protein sequence ID" value="QHS82043.1"/>
    <property type="molecule type" value="Genomic_DNA"/>
</dbReference>
<protein>
    <submittedName>
        <fullName evidence="2">Uncharacterized protein</fullName>
    </submittedName>
</protein>
<evidence type="ECO:0000313" key="2">
    <source>
        <dbReference type="EMBL" id="QHS82043.1"/>
    </source>
</evidence>
<keyword evidence="1" id="KW-0472">Membrane</keyword>
<reference evidence="2" key="1">
    <citation type="journal article" date="2020" name="Nature">
        <title>Giant virus diversity and host interactions through global metagenomics.</title>
        <authorList>
            <person name="Schulz F."/>
            <person name="Roux S."/>
            <person name="Paez-Espino D."/>
            <person name="Jungbluth S."/>
            <person name="Walsh D.A."/>
            <person name="Denef V.J."/>
            <person name="McMahon K.D."/>
            <person name="Konstantinidis K.T."/>
            <person name="Eloe-Fadrosh E.A."/>
            <person name="Kyrpides N.C."/>
            <person name="Woyke T."/>
        </authorList>
    </citation>
    <scope>NUCLEOTIDE SEQUENCE</scope>
    <source>
        <strain evidence="2">GVMAG-S-1101165-79</strain>
    </source>
</reference>
<evidence type="ECO:0000256" key="1">
    <source>
        <dbReference type="SAM" id="Phobius"/>
    </source>
</evidence>
<keyword evidence="1" id="KW-1133">Transmembrane helix</keyword>
<sequence>MFTSIYNRPKFLNPILCEICKKSTNEYIRRLTEKNKEDKNKFNVNSNLVSSIVLNSDENNDTPNNIFTILPTFCFISATYFCYIFYKRIKE</sequence>
<keyword evidence="1" id="KW-0812">Transmembrane</keyword>
<accession>A0A6C0ARE3</accession>
<feature type="transmembrane region" description="Helical" evidence="1">
    <location>
        <begin position="66"/>
        <end position="86"/>
    </location>
</feature>